<keyword evidence="15" id="KW-1185">Reference proteome</keyword>
<feature type="transmembrane region" description="Helical" evidence="13">
    <location>
        <begin position="12"/>
        <end position="35"/>
    </location>
</feature>
<comment type="function">
    <text evidence="9">Catalyzes the reduction of all-trans-retinal to all-trans-retinol in the presence of NADPH.</text>
</comment>
<protein>
    <recommendedName>
        <fullName evidence="10">Short-chain dehydrogenase/reductase 3</fullName>
    </recommendedName>
    <alternativeName>
        <fullName evidence="11">Retinal short-chain dehydrogenase/reductase 1</fullName>
    </alternativeName>
</protein>
<evidence type="ECO:0000256" key="8">
    <source>
        <dbReference type="ARBA" id="ARBA00023136"/>
    </source>
</evidence>
<dbReference type="GO" id="GO:0005811">
    <property type="term" value="C:lipid droplet"/>
    <property type="evidence" value="ECO:0007669"/>
    <property type="project" value="TreeGrafter"/>
</dbReference>
<dbReference type="PRINTS" id="PR00080">
    <property type="entry name" value="SDRFAMILY"/>
</dbReference>
<comment type="similarity">
    <text evidence="2 12">Belongs to the short-chain dehydrogenases/reductases (SDR) family.</text>
</comment>
<dbReference type="OrthoDB" id="5840532at2759"/>
<evidence type="ECO:0000256" key="9">
    <source>
        <dbReference type="ARBA" id="ARBA00059620"/>
    </source>
</evidence>
<keyword evidence="8 13" id="KW-0472">Membrane</keyword>
<keyword evidence="6" id="KW-0560">Oxidoreductase</keyword>
<dbReference type="InterPro" id="IPR002347">
    <property type="entry name" value="SDR_fam"/>
</dbReference>
<evidence type="ECO:0000256" key="3">
    <source>
        <dbReference type="ARBA" id="ARBA00022692"/>
    </source>
</evidence>
<gene>
    <name evidence="14" type="primary">Hsd17b11</name>
    <name evidence="14" type="ORF">GWK47_014436</name>
</gene>
<proteinExistence type="inferred from homology"/>
<dbReference type="Gene3D" id="3.40.50.720">
    <property type="entry name" value="NAD(P)-binding Rossmann-like Domain"/>
    <property type="match status" value="1"/>
</dbReference>
<comment type="caution">
    <text evidence="14">The sequence shown here is derived from an EMBL/GenBank/DDBJ whole genome shotgun (WGS) entry which is preliminary data.</text>
</comment>
<evidence type="ECO:0000256" key="12">
    <source>
        <dbReference type="RuleBase" id="RU000363"/>
    </source>
</evidence>
<evidence type="ECO:0000256" key="1">
    <source>
        <dbReference type="ARBA" id="ARBA00004141"/>
    </source>
</evidence>
<dbReference type="PRINTS" id="PR00081">
    <property type="entry name" value="GDHRDH"/>
</dbReference>
<dbReference type="Proteomes" id="UP000770661">
    <property type="component" value="Unassembled WGS sequence"/>
</dbReference>
<organism evidence="14 15">
    <name type="scientific">Chionoecetes opilio</name>
    <name type="common">Atlantic snow crab</name>
    <name type="synonym">Cancer opilio</name>
    <dbReference type="NCBI Taxonomy" id="41210"/>
    <lineage>
        <taxon>Eukaryota</taxon>
        <taxon>Metazoa</taxon>
        <taxon>Ecdysozoa</taxon>
        <taxon>Arthropoda</taxon>
        <taxon>Crustacea</taxon>
        <taxon>Multicrustacea</taxon>
        <taxon>Malacostraca</taxon>
        <taxon>Eumalacostraca</taxon>
        <taxon>Eucarida</taxon>
        <taxon>Decapoda</taxon>
        <taxon>Pleocyemata</taxon>
        <taxon>Brachyura</taxon>
        <taxon>Eubrachyura</taxon>
        <taxon>Majoidea</taxon>
        <taxon>Majidae</taxon>
        <taxon>Chionoecetes</taxon>
    </lineage>
</organism>
<dbReference type="Pfam" id="PF00106">
    <property type="entry name" value="adh_short"/>
    <property type="match status" value="1"/>
</dbReference>
<keyword evidence="3 13" id="KW-0812">Transmembrane</keyword>
<keyword evidence="7" id="KW-0443">Lipid metabolism</keyword>
<evidence type="ECO:0000313" key="15">
    <source>
        <dbReference type="Proteomes" id="UP000770661"/>
    </source>
</evidence>
<evidence type="ECO:0000256" key="10">
    <source>
        <dbReference type="ARBA" id="ARBA00068717"/>
    </source>
</evidence>
<evidence type="ECO:0000256" key="5">
    <source>
        <dbReference type="ARBA" id="ARBA00022989"/>
    </source>
</evidence>
<evidence type="ECO:0000256" key="11">
    <source>
        <dbReference type="ARBA" id="ARBA00082544"/>
    </source>
</evidence>
<dbReference type="AlphaFoldDB" id="A0A8J5CL13"/>
<name>A0A8J5CL13_CHIOP</name>
<reference evidence="14" key="1">
    <citation type="submission" date="2020-07" db="EMBL/GenBank/DDBJ databases">
        <title>The High-quality genome of the commercially important snow crab, Chionoecetes opilio.</title>
        <authorList>
            <person name="Jeong J.-H."/>
            <person name="Ryu S."/>
        </authorList>
    </citation>
    <scope>NUCLEOTIDE SEQUENCE</scope>
    <source>
        <strain evidence="14">MADBK_172401_WGS</strain>
        <tissue evidence="14">Digestive gland</tissue>
    </source>
</reference>
<keyword evidence="4" id="KW-0521">NADP</keyword>
<dbReference type="InterPro" id="IPR036291">
    <property type="entry name" value="NAD(P)-bd_dom_sf"/>
</dbReference>
<evidence type="ECO:0000256" key="4">
    <source>
        <dbReference type="ARBA" id="ARBA00022857"/>
    </source>
</evidence>
<dbReference type="FunFam" id="3.40.50.720:FF:000131">
    <property type="entry name" value="Short-chain dehydrogenase/reductase 3"/>
    <property type="match status" value="1"/>
</dbReference>
<dbReference type="GO" id="GO:0016020">
    <property type="term" value="C:membrane"/>
    <property type="evidence" value="ECO:0007669"/>
    <property type="project" value="UniProtKB-SubCell"/>
</dbReference>
<dbReference type="SUPFAM" id="SSF51735">
    <property type="entry name" value="NAD(P)-binding Rossmann-fold domains"/>
    <property type="match status" value="1"/>
</dbReference>
<dbReference type="PANTHER" id="PTHR24322:SF736">
    <property type="entry name" value="RETINOL DEHYDROGENASE 10"/>
    <property type="match status" value="1"/>
</dbReference>
<evidence type="ECO:0000313" key="14">
    <source>
        <dbReference type="EMBL" id="KAG0714289.1"/>
    </source>
</evidence>
<accession>A0A8J5CL13</accession>
<dbReference type="EMBL" id="JACEEZ010020660">
    <property type="protein sequence ID" value="KAG0714289.1"/>
    <property type="molecule type" value="Genomic_DNA"/>
</dbReference>
<evidence type="ECO:0000256" key="6">
    <source>
        <dbReference type="ARBA" id="ARBA00023002"/>
    </source>
</evidence>
<sequence length="299" mass="32706">MSKRVCSSMTPTMLGIIMVVYQYVLLCCDFVNLLFRAVLLSCLALWRAVRPPPLDSMAGEIVLVTGAGHGIGRELSLQFARLGGRVVCLDIHEGTAADILREGGTAWAFCCDVANRDDVATVSAKVRQEVGEVTVLVNNAGIMPCKPFLKHSPDQIIDVFRVNVFAHFWMIQEWLPSFIAAGQGRIVAMSSIAGLVATANLAPYCASKFAVRGLMEGLTEELRYAGRNPHIRLTCVYPFVVDTGLAHNPRIRFPSLNPVTSPAQCAAHIIEGVRRGEECHAEEVRKAFLDFMDTGVDED</sequence>
<dbReference type="PANTHER" id="PTHR24322">
    <property type="entry name" value="PKSB"/>
    <property type="match status" value="1"/>
</dbReference>
<evidence type="ECO:0000256" key="13">
    <source>
        <dbReference type="SAM" id="Phobius"/>
    </source>
</evidence>
<dbReference type="GO" id="GO:0052650">
    <property type="term" value="F:all-trans-retinol dehydrogenase (NADP+) activity"/>
    <property type="evidence" value="ECO:0007669"/>
    <property type="project" value="UniProtKB-ARBA"/>
</dbReference>
<evidence type="ECO:0000256" key="2">
    <source>
        <dbReference type="ARBA" id="ARBA00006484"/>
    </source>
</evidence>
<comment type="subcellular location">
    <subcellularLocation>
        <location evidence="1">Membrane</location>
        <topology evidence="1">Multi-pass membrane protein</topology>
    </subcellularLocation>
</comment>
<keyword evidence="5 13" id="KW-1133">Transmembrane helix</keyword>
<evidence type="ECO:0000256" key="7">
    <source>
        <dbReference type="ARBA" id="ARBA00023098"/>
    </source>
</evidence>